<dbReference type="InterPro" id="IPR029063">
    <property type="entry name" value="SAM-dependent_MTases_sf"/>
</dbReference>
<keyword evidence="7 10" id="KW-0506">mRNA capping</keyword>
<evidence type="ECO:0000256" key="7">
    <source>
        <dbReference type="ARBA" id="ARBA00023042"/>
    </source>
</evidence>
<name>A0AAU9J6E7_9CILI</name>
<evidence type="ECO:0000256" key="3">
    <source>
        <dbReference type="ARBA" id="ARBA00022664"/>
    </source>
</evidence>
<keyword evidence="8 10" id="KW-0539">Nucleus</keyword>
<keyword evidence="6 10" id="KW-0694">RNA-binding</keyword>
<comment type="catalytic activity">
    <reaction evidence="9">
        <text>a 5'-end (5'-triphosphoguanosine)-ribonucleoside in mRNA + S-adenosyl-L-methionine = a 5'-end (N(7)-methyl 5'-triphosphoguanosine)-ribonucleoside in mRNA + S-adenosyl-L-homocysteine</text>
        <dbReference type="Rhea" id="RHEA:67008"/>
        <dbReference type="Rhea" id="RHEA-COMP:17166"/>
        <dbReference type="Rhea" id="RHEA-COMP:17167"/>
        <dbReference type="ChEBI" id="CHEBI:57856"/>
        <dbReference type="ChEBI" id="CHEBI:59789"/>
        <dbReference type="ChEBI" id="CHEBI:156461"/>
        <dbReference type="ChEBI" id="CHEBI:167617"/>
        <dbReference type="EC" id="2.1.1.56"/>
    </reaction>
</comment>
<dbReference type="EMBL" id="CAJZBQ010000035">
    <property type="protein sequence ID" value="CAG9323784.1"/>
    <property type="molecule type" value="Genomic_DNA"/>
</dbReference>
<feature type="compositionally biased region" description="Basic and acidic residues" evidence="11">
    <location>
        <begin position="38"/>
        <end position="51"/>
    </location>
</feature>
<evidence type="ECO:0000256" key="6">
    <source>
        <dbReference type="ARBA" id="ARBA00022884"/>
    </source>
</evidence>
<dbReference type="InterPro" id="IPR039753">
    <property type="entry name" value="RG7MT1"/>
</dbReference>
<dbReference type="GO" id="GO:0003723">
    <property type="term" value="F:RNA binding"/>
    <property type="evidence" value="ECO:0007669"/>
    <property type="project" value="UniProtKB-KW"/>
</dbReference>
<organism evidence="13 14">
    <name type="scientific">Blepharisma stoltei</name>
    <dbReference type="NCBI Taxonomy" id="1481888"/>
    <lineage>
        <taxon>Eukaryota</taxon>
        <taxon>Sar</taxon>
        <taxon>Alveolata</taxon>
        <taxon>Ciliophora</taxon>
        <taxon>Postciliodesmatophora</taxon>
        <taxon>Heterotrichea</taxon>
        <taxon>Heterotrichida</taxon>
        <taxon>Blepharismidae</taxon>
        <taxon>Blepharisma</taxon>
    </lineage>
</organism>
<feature type="domain" description="MRNA cap 0 methyltransferase" evidence="12">
    <location>
        <begin position="59"/>
        <end position="339"/>
    </location>
</feature>
<evidence type="ECO:0000256" key="9">
    <source>
        <dbReference type="ARBA" id="ARBA00044712"/>
    </source>
</evidence>
<dbReference type="GO" id="GO:0004482">
    <property type="term" value="F:mRNA 5'-cap (guanine-N7-)-methyltransferase activity"/>
    <property type="evidence" value="ECO:0007669"/>
    <property type="project" value="UniProtKB-EC"/>
</dbReference>
<keyword evidence="2 10" id="KW-0489">Methyltransferase</keyword>
<dbReference type="InterPro" id="IPR016899">
    <property type="entry name" value="mRNA_G-N7_MeTrfase_euk"/>
</dbReference>
<evidence type="ECO:0000256" key="1">
    <source>
        <dbReference type="ARBA" id="ARBA00004123"/>
    </source>
</evidence>
<feature type="region of interest" description="Disordered" evidence="11">
    <location>
        <begin position="1"/>
        <end position="51"/>
    </location>
</feature>
<keyword evidence="5 10" id="KW-0949">S-adenosyl-L-methionine</keyword>
<evidence type="ECO:0000313" key="14">
    <source>
        <dbReference type="Proteomes" id="UP001162131"/>
    </source>
</evidence>
<gene>
    <name evidence="13" type="ORF">BSTOLATCC_MIC34820</name>
</gene>
<accession>A0AAU9J6E7</accession>
<comment type="subcellular location">
    <subcellularLocation>
        <location evidence="1 10">Nucleus</location>
    </subcellularLocation>
</comment>
<dbReference type="PROSITE" id="PS51562">
    <property type="entry name" value="RNA_CAP0_MT"/>
    <property type="match status" value="1"/>
</dbReference>
<comment type="similarity">
    <text evidence="10">Belongs to the class I-like SAM-binding methyltransferase superfamily. mRNA cap 0 methyltransferase family.</text>
</comment>
<dbReference type="CDD" id="cd02440">
    <property type="entry name" value="AdoMet_MTases"/>
    <property type="match status" value="1"/>
</dbReference>
<keyword evidence="4 10" id="KW-0808">Transferase</keyword>
<evidence type="ECO:0000256" key="4">
    <source>
        <dbReference type="ARBA" id="ARBA00022679"/>
    </source>
</evidence>
<dbReference type="EC" id="2.1.1.56" evidence="10"/>
<dbReference type="PIRSF" id="PIRSF028762">
    <property type="entry name" value="ABD1"/>
    <property type="match status" value="1"/>
</dbReference>
<proteinExistence type="inferred from homology"/>
<dbReference type="Proteomes" id="UP001162131">
    <property type="component" value="Unassembled WGS sequence"/>
</dbReference>
<protein>
    <recommendedName>
        <fullName evidence="10">mRNA cap guanine-N(7) methyltransferase</fullName>
        <ecNumber evidence="10">2.1.1.56</ecNumber>
    </recommendedName>
    <alternativeName>
        <fullName evidence="10">mRNA (guanine-N(7))-methyltransferase</fullName>
    </alternativeName>
    <alternativeName>
        <fullName evidence="10">mRNA cap methyltransferase</fullName>
    </alternativeName>
</protein>
<evidence type="ECO:0000259" key="12">
    <source>
        <dbReference type="PROSITE" id="PS51562"/>
    </source>
</evidence>
<dbReference type="InterPro" id="IPR004971">
    <property type="entry name" value="mRNA_G-N7_MeTrfase_dom"/>
</dbReference>
<evidence type="ECO:0000256" key="8">
    <source>
        <dbReference type="ARBA" id="ARBA00023242"/>
    </source>
</evidence>
<dbReference type="AlphaFoldDB" id="A0AAU9J6E7"/>
<dbReference type="GO" id="GO:0005634">
    <property type="term" value="C:nucleus"/>
    <property type="evidence" value="ECO:0007669"/>
    <property type="project" value="UniProtKB-SubCell"/>
</dbReference>
<comment type="caution">
    <text evidence="13">The sequence shown here is derived from an EMBL/GenBank/DDBJ whole genome shotgun (WGS) entry which is preliminary data.</text>
</comment>
<dbReference type="Pfam" id="PF03291">
    <property type="entry name" value="mRNA_G-N7_MeTrfase"/>
    <property type="match status" value="1"/>
</dbReference>
<dbReference type="PANTHER" id="PTHR12189:SF2">
    <property type="entry name" value="MRNA CAP GUANINE-N7 METHYLTRANSFERASE"/>
    <property type="match status" value="1"/>
</dbReference>
<evidence type="ECO:0000256" key="11">
    <source>
        <dbReference type="SAM" id="MobiDB-lite"/>
    </source>
</evidence>
<reference evidence="13" key="1">
    <citation type="submission" date="2021-09" db="EMBL/GenBank/DDBJ databases">
        <authorList>
            <consortium name="AG Swart"/>
            <person name="Singh M."/>
            <person name="Singh A."/>
            <person name="Seah K."/>
            <person name="Emmerich C."/>
        </authorList>
    </citation>
    <scope>NUCLEOTIDE SEQUENCE</scope>
    <source>
        <strain evidence="13">ATCC30299</strain>
    </source>
</reference>
<evidence type="ECO:0000256" key="5">
    <source>
        <dbReference type="ARBA" id="ARBA00022691"/>
    </source>
</evidence>
<dbReference type="SUPFAM" id="SSF53335">
    <property type="entry name" value="S-adenosyl-L-methionine-dependent methyltransferases"/>
    <property type="match status" value="1"/>
</dbReference>
<dbReference type="PANTHER" id="PTHR12189">
    <property type="entry name" value="MRNA GUANINE-7- METHYLTRANSFERASE"/>
    <property type="match status" value="1"/>
</dbReference>
<evidence type="ECO:0000313" key="13">
    <source>
        <dbReference type="EMBL" id="CAG9323784.1"/>
    </source>
</evidence>
<sequence>MSRGHINPNFPRENTQKSSYEEDGSSGHKRQKTSEPNLNKEEEARNHYRDRRDIPATVSKIEGLRKFNNWIKSVLINEYTRQGFTVLDMCCGRGGDLLKFNSAKIAFYVGIDLSHESVEKAKERFDSISPKPKFEALLISGSSCDPDYTISQVVNQHYDLEYDLVSCQFAFHYIWDSEDSVRRFLYNVSEKLKPGAVFISTIPDANVVVKKLKTQSENFIFGNQYYSIKFDTDQFPKSKGEFGLKYGFYLEDSVGESIVRQEGTEIVYVSEYLVIMDKLEEIAEEYDLELVCKRNFHYFYDEYKEKYNWLLKKYLKSVSIDEDQWDIAYLYMVIVFKKKGEFKPPPKFSHADDTRATIVKMRDIDID</sequence>
<evidence type="ECO:0000256" key="2">
    <source>
        <dbReference type="ARBA" id="ARBA00022603"/>
    </source>
</evidence>
<dbReference type="Gene3D" id="3.40.50.150">
    <property type="entry name" value="Vaccinia Virus protein VP39"/>
    <property type="match status" value="1"/>
</dbReference>
<keyword evidence="14" id="KW-1185">Reference proteome</keyword>
<evidence type="ECO:0000256" key="10">
    <source>
        <dbReference type="PIRNR" id="PIRNR028762"/>
    </source>
</evidence>
<keyword evidence="3 10" id="KW-0507">mRNA processing</keyword>